<dbReference type="InterPro" id="IPR027417">
    <property type="entry name" value="P-loop_NTPase"/>
</dbReference>
<feature type="transmembrane region" description="Helical" evidence="10">
    <location>
        <begin position="429"/>
        <end position="450"/>
    </location>
</feature>
<dbReference type="FunFam" id="1.20.1560.10:FF:000013">
    <property type="entry name" value="ABC transporter C family member 2"/>
    <property type="match status" value="1"/>
</dbReference>
<evidence type="ECO:0000256" key="7">
    <source>
        <dbReference type="ARBA" id="ARBA00022989"/>
    </source>
</evidence>
<dbReference type="InterPro" id="IPR003439">
    <property type="entry name" value="ABC_transporter-like_ATP-bd"/>
</dbReference>
<evidence type="ECO:0000256" key="3">
    <source>
        <dbReference type="ARBA" id="ARBA00022692"/>
    </source>
</evidence>
<evidence type="ECO:0000256" key="4">
    <source>
        <dbReference type="ARBA" id="ARBA00022737"/>
    </source>
</evidence>
<gene>
    <name evidence="13" type="ORF">TD95_002269</name>
</gene>
<dbReference type="GO" id="GO:0140359">
    <property type="term" value="F:ABC-type transporter activity"/>
    <property type="evidence" value="ECO:0007669"/>
    <property type="project" value="InterPro"/>
</dbReference>
<feature type="transmembrane region" description="Helical" evidence="10">
    <location>
        <begin position="898"/>
        <end position="925"/>
    </location>
</feature>
<keyword evidence="3 10" id="KW-0812">Transmembrane</keyword>
<evidence type="ECO:0000313" key="14">
    <source>
        <dbReference type="Proteomes" id="UP000033483"/>
    </source>
</evidence>
<dbReference type="GO" id="GO:0005524">
    <property type="term" value="F:ATP binding"/>
    <property type="evidence" value="ECO:0007669"/>
    <property type="project" value="UniProtKB-KW"/>
</dbReference>
<dbReference type="Proteomes" id="UP000033483">
    <property type="component" value="Unassembled WGS sequence"/>
</dbReference>
<feature type="domain" description="ABC transmembrane type-1" evidence="12">
    <location>
        <begin position="305"/>
        <end position="595"/>
    </location>
</feature>
<dbReference type="PANTHER" id="PTHR24223:SF356">
    <property type="entry name" value="ATP-BINDING CASSETTE TRANSPORTER ABC4"/>
    <property type="match status" value="1"/>
</dbReference>
<feature type="transmembrane region" description="Helical" evidence="10">
    <location>
        <begin position="187"/>
        <end position="204"/>
    </location>
</feature>
<feature type="transmembrane region" description="Helical" evidence="10">
    <location>
        <begin position="57"/>
        <end position="75"/>
    </location>
</feature>
<dbReference type="PROSITE" id="PS00211">
    <property type="entry name" value="ABC_TRANSPORTER_1"/>
    <property type="match status" value="2"/>
</dbReference>
<evidence type="ECO:0000256" key="1">
    <source>
        <dbReference type="ARBA" id="ARBA00004141"/>
    </source>
</evidence>
<dbReference type="Gene3D" id="1.20.1560.10">
    <property type="entry name" value="ABC transporter type 1, transmembrane domain"/>
    <property type="match status" value="2"/>
</dbReference>
<proteinExistence type="predicted"/>
<feature type="transmembrane region" description="Helical" evidence="10">
    <location>
        <begin position="937"/>
        <end position="962"/>
    </location>
</feature>
<dbReference type="CDD" id="cd18604">
    <property type="entry name" value="ABC_6TM_VMR1_D2_like"/>
    <property type="match status" value="1"/>
</dbReference>
<feature type="compositionally biased region" description="Polar residues" evidence="9">
    <location>
        <begin position="839"/>
        <end position="852"/>
    </location>
</feature>
<dbReference type="InterPro" id="IPR003593">
    <property type="entry name" value="AAA+_ATPase"/>
</dbReference>
<dbReference type="PROSITE" id="PS50929">
    <property type="entry name" value="ABC_TM1F"/>
    <property type="match status" value="2"/>
</dbReference>
<evidence type="ECO:0000256" key="2">
    <source>
        <dbReference type="ARBA" id="ARBA00022448"/>
    </source>
</evidence>
<feature type="domain" description="ABC transporter" evidence="11">
    <location>
        <begin position="621"/>
        <end position="844"/>
    </location>
</feature>
<feature type="transmembrane region" description="Helical" evidence="10">
    <location>
        <begin position="456"/>
        <end position="476"/>
    </location>
</feature>
<feature type="domain" description="ABC transporter" evidence="11">
    <location>
        <begin position="1228"/>
        <end position="1493"/>
    </location>
</feature>
<dbReference type="CDD" id="cd18596">
    <property type="entry name" value="ABC_6TM_VMR1_D1_like"/>
    <property type="match status" value="1"/>
</dbReference>
<sequence>MSSHLLNAGIYYQRFLAAVWSDHPDSLRAQNVKTFFLGPDVSIPWLDKAHAIANTGIIQYSLVALSISIIAYSKIRNVLRPTHDLDDLAKYRKTRLIYEIVTQAARAAAAAFFVLAAAKSTTTPATAVASVYAFIIGITRLIPNVRWQQTALHHANFVTALLMVVLLAETWLPCIQTKAYCSMKTSSSYGFLSLVVAASVAFITPRGWVPPRALVESPVYTEEFAKNLVPAPEETCSWFDYYCSYAFLTPTILKGWSGSLKKEDIPPVPWYDDPEILFSKVKEAREWGKTTFWTVMYFMKVEITLMTLWTVIYNMAELIAPFGLYHLLAYIDSPSDAIIRPWTWIAIICAGPLLRSVTFQQYIFTSTRLIVRIKSGLTQELYHLALNSMEMEVEDKAADGSKKVVTSTGRLATLIASDIEALYRSRDTIMVLVSLPTGSLGAMIGLYLIIGWPAIFGIGILVVSPPIMVFLVRRMLKYQIAVRKAQDSRMSLVSEYLSLIKAIKFFAWEDYAMEKIQEARHPEQDGLWTISVIHAGIQQVSSLTGFASLFTMFFLLTVVVGKPLTASVAFTSITLTFNLKHNLNRIGYISKGITSAMIALDRLDSHFTKSRPVEKYPEGPARIVNATFRRSPTATFTLNDISIDFVEKGLNVIMGHSGSGKSTLLLGILGETIKESGEVTRPAAAGYASQGSWLQNLTIKDNILFTNPMEQARYDRVVSACCLTQDFAELPSGDETVIGENGTSLSGGQRARVALARALYSKTSLLLLDDIFSALDSRTASSLWEQCFCSDMLEGRTIILVTQIPWLAEQADLAITLDNGSVKSIEPHIGVVRRPISSKTISGEDSGSQSETDGNEDPKAADDGKSTKSDDIDAELNASKSSGRHMALRYLGYYRRGYLSAMCILLTIIALGLTTATNLWLVYWTREEENSLYNLKFYLGIFAALSLADSFIGMLSTVSFNFSSWYTARQIHQELMQSLLSVSMNWYSKVPIGRVINRCSRDMTSIDSTLSSGVQSVVYLGVEMLYQLASISSIMPIFILPAAFTSVAGITIGEMYTRTAVAVRRIESSAQSPIFSQFSDTLAGLPVVRAQASMVKQFCQTLSQRLRVWSACAEMTYNCNRWVGVRVDFVTSLVSLGAGMIALAKTGSVSASLVGFSLTSAATLSESILYLVRFANDLEVELQSFDRLLEYTTLKPETIDDTPYPDEGEYTDDPSRAIPRNWPSAGEIEFRNVTVRYTEDGPNVLTDVNLKFRAGERVAIVGRTGSGKSTMVASLLRFTEIVSGQVLYDGVDITKVPRRKLREALTIIPQEAVLFTGTIKSNLDPTGKIPEQNLQKAVDACKSLASFQGGSKSDDETITGETSAMESGAATPKSTSAEVRLSLETEVTAKGENFSHGQRQVISLIRALVRDSQLMLLDEATASMDYETDKGIQEVLRDELNGSNRTLVTIAHRLRTIIDYDTVVVMGNGRVLEYGSPMELYDAKGQFYDMVHHSGEKEDLSDILG</sequence>
<keyword evidence="8 10" id="KW-0472">Membrane</keyword>
<keyword evidence="6" id="KW-0067">ATP-binding</keyword>
<dbReference type="PANTHER" id="PTHR24223">
    <property type="entry name" value="ATP-BINDING CASSETTE SUB-FAMILY C"/>
    <property type="match status" value="1"/>
</dbReference>
<keyword evidence="2" id="KW-0813">Transport</keyword>
<name>A0A0F4ZJE7_9PEZI</name>
<evidence type="ECO:0000259" key="11">
    <source>
        <dbReference type="PROSITE" id="PS50893"/>
    </source>
</evidence>
<feature type="transmembrane region" description="Helical" evidence="10">
    <location>
        <begin position="154"/>
        <end position="172"/>
    </location>
</feature>
<dbReference type="EMBL" id="LAEV01000407">
    <property type="protein sequence ID" value="KKA30335.1"/>
    <property type="molecule type" value="Genomic_DNA"/>
</dbReference>
<feature type="region of interest" description="Disordered" evidence="9">
    <location>
        <begin position="1347"/>
        <end position="1376"/>
    </location>
</feature>
<dbReference type="SUPFAM" id="SSF52540">
    <property type="entry name" value="P-loop containing nucleoside triphosphate hydrolases"/>
    <property type="match status" value="2"/>
</dbReference>
<dbReference type="Gene3D" id="3.40.50.300">
    <property type="entry name" value="P-loop containing nucleotide triphosphate hydrolases"/>
    <property type="match status" value="2"/>
</dbReference>
<dbReference type="FunFam" id="3.40.50.300:FF:000838">
    <property type="entry name" value="ABC multidrug transporter (Eurofung)"/>
    <property type="match status" value="1"/>
</dbReference>
<keyword evidence="14" id="KW-1185">Reference proteome</keyword>
<dbReference type="SMART" id="SM00382">
    <property type="entry name" value="AAA"/>
    <property type="match status" value="2"/>
</dbReference>
<reference evidence="13 14" key="1">
    <citation type="submission" date="2015-03" db="EMBL/GenBank/DDBJ databases">
        <authorList>
            <person name="Radwan O."/>
            <person name="Al-Naeli F.A."/>
            <person name="Rendon G.A."/>
            <person name="Fields C."/>
        </authorList>
    </citation>
    <scope>NUCLEOTIDE SEQUENCE [LARGE SCALE GENOMIC DNA]</scope>
    <source>
        <strain evidence="13">CR-DP1</strain>
    </source>
</reference>
<comment type="caution">
    <text evidence="13">The sequence shown here is derived from an EMBL/GenBank/DDBJ whole genome shotgun (WGS) entry which is preliminary data.</text>
</comment>
<dbReference type="SUPFAM" id="SSF90123">
    <property type="entry name" value="ABC transporter transmembrane region"/>
    <property type="match status" value="2"/>
</dbReference>
<evidence type="ECO:0000256" key="9">
    <source>
        <dbReference type="SAM" id="MobiDB-lite"/>
    </source>
</evidence>
<feature type="region of interest" description="Disordered" evidence="9">
    <location>
        <begin position="839"/>
        <end position="874"/>
    </location>
</feature>
<feature type="domain" description="ABC transmembrane type-1" evidence="12">
    <location>
        <begin position="901"/>
        <end position="1179"/>
    </location>
</feature>
<dbReference type="GO" id="GO:0016887">
    <property type="term" value="F:ATP hydrolysis activity"/>
    <property type="evidence" value="ECO:0007669"/>
    <property type="project" value="InterPro"/>
</dbReference>
<dbReference type="PROSITE" id="PS50893">
    <property type="entry name" value="ABC_TRANSPORTER_2"/>
    <property type="match status" value="2"/>
</dbReference>
<dbReference type="Pfam" id="PF00664">
    <property type="entry name" value="ABC_membrane"/>
    <property type="match status" value="2"/>
</dbReference>
<evidence type="ECO:0000256" key="6">
    <source>
        <dbReference type="ARBA" id="ARBA00022840"/>
    </source>
</evidence>
<feature type="transmembrane region" description="Helical" evidence="10">
    <location>
        <begin position="96"/>
        <end position="118"/>
    </location>
</feature>
<keyword evidence="4" id="KW-0677">Repeat</keyword>
<dbReference type="GO" id="GO:0005737">
    <property type="term" value="C:cytoplasm"/>
    <property type="evidence" value="ECO:0007669"/>
    <property type="project" value="UniProtKB-ARBA"/>
</dbReference>
<evidence type="ECO:0000313" key="13">
    <source>
        <dbReference type="EMBL" id="KKA30335.1"/>
    </source>
</evidence>
<evidence type="ECO:0000256" key="8">
    <source>
        <dbReference type="ARBA" id="ARBA00023136"/>
    </source>
</evidence>
<protein>
    <submittedName>
        <fullName evidence="13">Uncharacterized protein</fullName>
    </submittedName>
</protein>
<dbReference type="OrthoDB" id="6500128at2759"/>
<feature type="transmembrane region" description="Helical" evidence="10">
    <location>
        <begin position="342"/>
        <end position="364"/>
    </location>
</feature>
<dbReference type="InterPro" id="IPR011527">
    <property type="entry name" value="ABC1_TM_dom"/>
</dbReference>
<dbReference type="InterPro" id="IPR036640">
    <property type="entry name" value="ABC1_TM_sf"/>
</dbReference>
<accession>A0A0F4ZJE7</accession>
<dbReference type="InterPro" id="IPR050173">
    <property type="entry name" value="ABC_transporter_C-like"/>
</dbReference>
<keyword evidence="7 10" id="KW-1133">Transmembrane helix</keyword>
<feature type="transmembrane region" description="Helical" evidence="10">
    <location>
        <begin position="124"/>
        <end position="142"/>
    </location>
</feature>
<evidence type="ECO:0000256" key="10">
    <source>
        <dbReference type="SAM" id="Phobius"/>
    </source>
</evidence>
<feature type="compositionally biased region" description="Basic and acidic residues" evidence="9">
    <location>
        <begin position="856"/>
        <end position="871"/>
    </location>
</feature>
<keyword evidence="5" id="KW-0547">Nucleotide-binding</keyword>
<dbReference type="GO" id="GO:0016020">
    <property type="term" value="C:membrane"/>
    <property type="evidence" value="ECO:0007669"/>
    <property type="project" value="UniProtKB-SubCell"/>
</dbReference>
<feature type="transmembrane region" description="Helical" evidence="10">
    <location>
        <begin position="1034"/>
        <end position="1056"/>
    </location>
</feature>
<evidence type="ECO:0000256" key="5">
    <source>
        <dbReference type="ARBA" id="ARBA00022741"/>
    </source>
</evidence>
<organism evidence="13 14">
    <name type="scientific">Thielaviopsis punctulata</name>
    <dbReference type="NCBI Taxonomy" id="72032"/>
    <lineage>
        <taxon>Eukaryota</taxon>
        <taxon>Fungi</taxon>
        <taxon>Dikarya</taxon>
        <taxon>Ascomycota</taxon>
        <taxon>Pezizomycotina</taxon>
        <taxon>Sordariomycetes</taxon>
        <taxon>Hypocreomycetidae</taxon>
        <taxon>Microascales</taxon>
        <taxon>Ceratocystidaceae</taxon>
        <taxon>Thielaviopsis</taxon>
    </lineage>
</organism>
<dbReference type="CDD" id="cd03250">
    <property type="entry name" value="ABCC_MRP_domain1"/>
    <property type="match status" value="1"/>
</dbReference>
<evidence type="ECO:0000259" key="12">
    <source>
        <dbReference type="PROSITE" id="PS50929"/>
    </source>
</evidence>
<dbReference type="CDD" id="cd03244">
    <property type="entry name" value="ABCC_MRP_domain2"/>
    <property type="match status" value="1"/>
</dbReference>
<comment type="subcellular location">
    <subcellularLocation>
        <location evidence="1">Membrane</location>
        <topology evidence="1">Multi-pass membrane protein</topology>
    </subcellularLocation>
</comment>
<feature type="transmembrane region" description="Helical" evidence="10">
    <location>
        <begin position="306"/>
        <end position="330"/>
    </location>
</feature>
<dbReference type="InterPro" id="IPR017871">
    <property type="entry name" value="ABC_transporter-like_CS"/>
</dbReference>
<dbReference type="Pfam" id="PF00005">
    <property type="entry name" value="ABC_tran"/>
    <property type="match status" value="2"/>
</dbReference>